<dbReference type="SUPFAM" id="SSF53448">
    <property type="entry name" value="Nucleotide-diphospho-sugar transferases"/>
    <property type="match status" value="1"/>
</dbReference>
<proteinExistence type="inferred from homology"/>
<dbReference type="PANTHER" id="PTHR43179:SF12">
    <property type="entry name" value="GALACTOFURANOSYLTRANSFERASE GLFT2"/>
    <property type="match status" value="1"/>
</dbReference>
<accession>A0A3B1D0S5</accession>
<dbReference type="Pfam" id="PF00535">
    <property type="entry name" value="Glycos_transf_2"/>
    <property type="match status" value="1"/>
</dbReference>
<dbReference type="PANTHER" id="PTHR43179">
    <property type="entry name" value="RHAMNOSYLTRANSFERASE WBBL"/>
    <property type="match status" value="1"/>
</dbReference>
<protein>
    <recommendedName>
        <fullName evidence="4">Glycosyltransferase 2-like domain-containing protein</fullName>
    </recommendedName>
</protein>
<evidence type="ECO:0000256" key="1">
    <source>
        <dbReference type="ARBA" id="ARBA00006739"/>
    </source>
</evidence>
<organism evidence="5">
    <name type="scientific">hydrothermal vent metagenome</name>
    <dbReference type="NCBI Taxonomy" id="652676"/>
    <lineage>
        <taxon>unclassified sequences</taxon>
        <taxon>metagenomes</taxon>
        <taxon>ecological metagenomes</taxon>
    </lineage>
</organism>
<feature type="domain" description="Glycosyltransferase 2-like" evidence="4">
    <location>
        <begin position="7"/>
        <end position="182"/>
    </location>
</feature>
<comment type="similarity">
    <text evidence="1">Belongs to the glycosyltransferase 2 family.</text>
</comment>
<dbReference type="EMBL" id="UOGF01000060">
    <property type="protein sequence ID" value="VAX30383.1"/>
    <property type="molecule type" value="Genomic_DNA"/>
</dbReference>
<reference evidence="5" key="1">
    <citation type="submission" date="2018-06" db="EMBL/GenBank/DDBJ databases">
        <authorList>
            <person name="Zhirakovskaya E."/>
        </authorList>
    </citation>
    <scope>NUCLEOTIDE SEQUENCE</scope>
</reference>
<dbReference type="InterPro" id="IPR001173">
    <property type="entry name" value="Glyco_trans_2-like"/>
</dbReference>
<keyword evidence="3" id="KW-0808">Transferase</keyword>
<gene>
    <name evidence="5" type="ORF">MNBD_NITROSPIRAE01-675</name>
</gene>
<evidence type="ECO:0000259" key="4">
    <source>
        <dbReference type="Pfam" id="PF00535"/>
    </source>
</evidence>
<sequence length="296" mass="34617">MSKKSLSIVLPNYNGKSLLEENLPSLYGALNPHQFQFEIIVVDDCSGDDSVLFLKEKYPDIIILENGVNSGFSVTCNRGIQRAQNNLICIANTDVTFEKNYFLYLIKHFEIPIVFAVKGKIVNYSGKRENVINIDEKAYLYFKRGLLRFRPSYKKKDTEKFDIEYCYLGCCFVANTSLIKKLGGFDPIFSPYYWEDSDLPLRALEQGLKVIYEPNSVVYHRASSTMQNTQSNLKRKIISNRNKFIFCWKHLKGKKKWAQHVFFVTTSLLLRWIILDWKFYYSFILAINRRISIPKR</sequence>
<name>A0A3B1D0S5_9ZZZZ</name>
<dbReference type="Gene3D" id="3.90.550.10">
    <property type="entry name" value="Spore Coat Polysaccharide Biosynthesis Protein SpsA, Chain A"/>
    <property type="match status" value="1"/>
</dbReference>
<evidence type="ECO:0000256" key="2">
    <source>
        <dbReference type="ARBA" id="ARBA00022676"/>
    </source>
</evidence>
<dbReference type="GO" id="GO:0016757">
    <property type="term" value="F:glycosyltransferase activity"/>
    <property type="evidence" value="ECO:0007669"/>
    <property type="project" value="UniProtKB-KW"/>
</dbReference>
<evidence type="ECO:0000313" key="5">
    <source>
        <dbReference type="EMBL" id="VAX30383.1"/>
    </source>
</evidence>
<keyword evidence="2" id="KW-0328">Glycosyltransferase</keyword>
<dbReference type="AlphaFoldDB" id="A0A3B1D0S5"/>
<evidence type="ECO:0000256" key="3">
    <source>
        <dbReference type="ARBA" id="ARBA00022679"/>
    </source>
</evidence>
<dbReference type="InterPro" id="IPR029044">
    <property type="entry name" value="Nucleotide-diphossugar_trans"/>
</dbReference>